<reference evidence="3 4" key="1">
    <citation type="submission" date="2021-09" db="EMBL/GenBank/DDBJ databases">
        <title>The complete genome sequence of a new microorganism.</title>
        <authorList>
            <person name="Zi Z."/>
        </authorList>
    </citation>
    <scope>NUCLEOTIDE SEQUENCE [LARGE SCALE GENOMIC DNA]</scope>
    <source>
        <strain evidence="3 4">WGZ8</strain>
    </source>
</reference>
<dbReference type="Proteomes" id="UP000704176">
    <property type="component" value="Unassembled WGS sequence"/>
</dbReference>
<keyword evidence="4" id="KW-1185">Reference proteome</keyword>
<evidence type="ECO:0000256" key="1">
    <source>
        <dbReference type="ARBA" id="ARBA00022741"/>
    </source>
</evidence>
<sequence length="268" mass="30081">MMESIQSTIEKMEREIALVTFRDERAPAPPLSQASDAMWRRIPHIKIDRKHAARERIITLDRTDDACTRFDTLRTKILRILRQNNWTSVAITSPTPKCGKTVLALNLAFSLSNLKDCRTVVVDLDLRQPKIGASLGLEKLHSMERFLKGDISIEEAFTRYGENVAIGANAYPVSYAAELLQSQEAISSIKNLKDKLRPDVMLFDLPPMLASDDVLAFLPNVDCVLLVAAAEKSSVNEIDVCERSLAQESHVLGVVLNKCHYPPERYGY</sequence>
<keyword evidence="1" id="KW-0547">Nucleotide-binding</keyword>
<proteinExistence type="predicted"/>
<organism evidence="3 4">
    <name type="scientific">Microvirga puerhi</name>
    <dbReference type="NCBI Taxonomy" id="2876078"/>
    <lineage>
        <taxon>Bacteria</taxon>
        <taxon>Pseudomonadati</taxon>
        <taxon>Pseudomonadota</taxon>
        <taxon>Alphaproteobacteria</taxon>
        <taxon>Hyphomicrobiales</taxon>
        <taxon>Methylobacteriaceae</taxon>
        <taxon>Microvirga</taxon>
    </lineage>
</organism>
<comment type="caution">
    <text evidence="3">The sequence shown here is derived from an EMBL/GenBank/DDBJ whole genome shotgun (WGS) entry which is preliminary data.</text>
</comment>
<dbReference type="CDD" id="cd05387">
    <property type="entry name" value="BY-kinase"/>
    <property type="match status" value="1"/>
</dbReference>
<evidence type="ECO:0000313" key="4">
    <source>
        <dbReference type="Proteomes" id="UP000704176"/>
    </source>
</evidence>
<dbReference type="PANTHER" id="PTHR32309:SF13">
    <property type="entry name" value="FERRIC ENTEROBACTIN TRANSPORT PROTEIN FEPE"/>
    <property type="match status" value="1"/>
</dbReference>
<keyword evidence="2" id="KW-0067">ATP-binding</keyword>
<dbReference type="GO" id="GO:0016301">
    <property type="term" value="F:kinase activity"/>
    <property type="evidence" value="ECO:0007669"/>
    <property type="project" value="UniProtKB-KW"/>
</dbReference>
<evidence type="ECO:0000313" key="3">
    <source>
        <dbReference type="EMBL" id="MBZ6079388.1"/>
    </source>
</evidence>
<dbReference type="PANTHER" id="PTHR32309">
    <property type="entry name" value="TYROSINE-PROTEIN KINASE"/>
    <property type="match status" value="1"/>
</dbReference>
<accession>A0ABS7VWZ3</accession>
<dbReference type="EMBL" id="JAIRBM010000035">
    <property type="protein sequence ID" value="MBZ6079388.1"/>
    <property type="molecule type" value="Genomic_DNA"/>
</dbReference>
<evidence type="ECO:0000256" key="2">
    <source>
        <dbReference type="ARBA" id="ARBA00022840"/>
    </source>
</evidence>
<dbReference type="InterPro" id="IPR027417">
    <property type="entry name" value="P-loop_NTPase"/>
</dbReference>
<dbReference type="InterPro" id="IPR005702">
    <property type="entry name" value="Wzc-like_C"/>
</dbReference>
<gene>
    <name evidence="3" type="ORF">K9B37_24335</name>
</gene>
<dbReference type="Gene3D" id="3.40.50.300">
    <property type="entry name" value="P-loop containing nucleotide triphosphate hydrolases"/>
    <property type="match status" value="1"/>
</dbReference>
<dbReference type="InterPro" id="IPR050445">
    <property type="entry name" value="Bact_polysacc_biosynth/exp"/>
</dbReference>
<dbReference type="RefSeq" id="WP_224316404.1">
    <property type="nucleotide sequence ID" value="NZ_JAIRBM010000035.1"/>
</dbReference>
<dbReference type="SUPFAM" id="SSF52540">
    <property type="entry name" value="P-loop containing nucleoside triphosphate hydrolases"/>
    <property type="match status" value="1"/>
</dbReference>
<protein>
    <submittedName>
        <fullName evidence="3">CpsD/CapB family tyrosine-protein kinase</fullName>
    </submittedName>
</protein>
<keyword evidence="3" id="KW-0808">Transferase</keyword>
<keyword evidence="3" id="KW-0418">Kinase</keyword>
<name>A0ABS7VWZ3_9HYPH</name>